<dbReference type="SUPFAM" id="SSF52540">
    <property type="entry name" value="P-loop containing nucleoside triphosphate hydrolases"/>
    <property type="match status" value="1"/>
</dbReference>
<evidence type="ECO:0000259" key="4">
    <source>
        <dbReference type="PROSITE" id="PS51192"/>
    </source>
</evidence>
<sequence length="211" mass="24204">MFGFIKDWLDDNAREIKKLQRTVDDINGLEPKFNGMPEQELKGMTAVFRERLERGETLDDILPEAFAVVREASRRVLGMRHFDVQLLGGMVLHQGRIAEMKTGEGKTLVATLPVYLNALTGKGVHVVTVNDYLARRDSEWMGQIYKYLGLSVGLIVHGLDWEERRRAYRSDVTYGTNNEFGFDYLRDNMAHHPDQLVQQELNYAIVDEVDS</sequence>
<evidence type="ECO:0000313" key="7">
    <source>
        <dbReference type="Proteomes" id="UP000054705"/>
    </source>
</evidence>
<organism evidence="6 7">
    <name type="scientific">Pelotomaculum thermopropionicum</name>
    <dbReference type="NCBI Taxonomy" id="110500"/>
    <lineage>
        <taxon>Bacteria</taxon>
        <taxon>Bacillati</taxon>
        <taxon>Bacillota</taxon>
        <taxon>Clostridia</taxon>
        <taxon>Eubacteriales</taxon>
        <taxon>Desulfotomaculaceae</taxon>
        <taxon>Pelotomaculum</taxon>
    </lineage>
</organism>
<dbReference type="GO" id="GO:0043952">
    <property type="term" value="P:protein transport by the Sec complex"/>
    <property type="evidence" value="ECO:0007669"/>
    <property type="project" value="TreeGrafter"/>
</dbReference>
<feature type="domain" description="SecA family profile" evidence="5">
    <location>
        <begin position="1"/>
        <end position="211"/>
    </location>
</feature>
<gene>
    <name evidence="6" type="ORF">XD97_0423</name>
</gene>
<dbReference type="InterPro" id="IPR011115">
    <property type="entry name" value="SecA_DEAD"/>
</dbReference>
<dbReference type="PROSITE" id="PS51196">
    <property type="entry name" value="SECA_MOTOR_DEAD"/>
    <property type="match status" value="1"/>
</dbReference>
<dbReference type="GO" id="GO:0005524">
    <property type="term" value="F:ATP binding"/>
    <property type="evidence" value="ECO:0007669"/>
    <property type="project" value="InterPro"/>
</dbReference>
<keyword evidence="1" id="KW-1003">Cell membrane</keyword>
<proteinExistence type="predicted"/>
<feature type="domain" description="Helicase ATP-binding" evidence="4">
    <location>
        <begin position="87"/>
        <end position="211"/>
    </location>
</feature>
<dbReference type="GO" id="GO:0006886">
    <property type="term" value="P:intracellular protein transport"/>
    <property type="evidence" value="ECO:0007669"/>
    <property type="project" value="InterPro"/>
</dbReference>
<dbReference type="GO" id="GO:0005886">
    <property type="term" value="C:plasma membrane"/>
    <property type="evidence" value="ECO:0007669"/>
    <property type="project" value="TreeGrafter"/>
</dbReference>
<dbReference type="GO" id="GO:0031522">
    <property type="term" value="C:cell envelope Sec protein transport complex"/>
    <property type="evidence" value="ECO:0007669"/>
    <property type="project" value="TreeGrafter"/>
</dbReference>
<evidence type="ECO:0000256" key="3">
    <source>
        <dbReference type="ARBA" id="ARBA00023010"/>
    </source>
</evidence>
<dbReference type="PANTHER" id="PTHR30612:SF0">
    <property type="entry name" value="CHLOROPLAST PROTEIN-TRANSPORTING ATPASE"/>
    <property type="match status" value="1"/>
</dbReference>
<protein>
    <submittedName>
        <fullName evidence="6">Protein translocase subunit SecA</fullName>
    </submittedName>
</protein>
<dbReference type="SMART" id="SM00957">
    <property type="entry name" value="SecA_DEAD"/>
    <property type="match status" value="1"/>
</dbReference>
<dbReference type="PANTHER" id="PTHR30612">
    <property type="entry name" value="SECA INNER MEMBRANE COMPONENT OF SEC PROTEIN SECRETION SYSTEM"/>
    <property type="match status" value="1"/>
</dbReference>
<keyword evidence="1" id="KW-0472">Membrane</keyword>
<dbReference type="InterPro" id="IPR027417">
    <property type="entry name" value="P-loop_NTPase"/>
</dbReference>
<dbReference type="InterPro" id="IPR014018">
    <property type="entry name" value="SecA_motor_DEAD"/>
</dbReference>
<keyword evidence="3" id="KW-0811">Translocation</keyword>
<dbReference type="GO" id="GO:0017038">
    <property type="term" value="P:protein import"/>
    <property type="evidence" value="ECO:0007669"/>
    <property type="project" value="InterPro"/>
</dbReference>
<evidence type="ECO:0000256" key="2">
    <source>
        <dbReference type="ARBA" id="ARBA00022927"/>
    </source>
</evidence>
<reference evidence="7" key="1">
    <citation type="journal article" date="2015" name="MBio">
        <title>Genome-Resolved Metagenomic Analysis Reveals Roles for Candidate Phyla and Other Microbial Community Members in Biogeochemical Transformations in Oil Reservoirs.</title>
        <authorList>
            <person name="Hu P."/>
            <person name="Tom L."/>
            <person name="Singh A."/>
            <person name="Thomas B.C."/>
            <person name="Baker B.J."/>
            <person name="Piceno Y.M."/>
            <person name="Andersen G.L."/>
            <person name="Banfield J.F."/>
        </authorList>
    </citation>
    <scope>NUCLEOTIDE SEQUENCE [LARGE SCALE GENOMIC DNA]</scope>
</reference>
<dbReference type="Gene3D" id="3.40.50.300">
    <property type="entry name" value="P-loop containing nucleotide triphosphate hydrolases"/>
    <property type="match status" value="1"/>
</dbReference>
<name>A0A101HSV6_9FIRM</name>
<dbReference type="InterPro" id="IPR000185">
    <property type="entry name" value="SecA"/>
</dbReference>
<dbReference type="GO" id="GO:0006605">
    <property type="term" value="P:protein targeting"/>
    <property type="evidence" value="ECO:0007669"/>
    <property type="project" value="InterPro"/>
</dbReference>
<dbReference type="PRINTS" id="PR00906">
    <property type="entry name" value="SECA"/>
</dbReference>
<keyword evidence="2" id="KW-0653">Protein transport</keyword>
<dbReference type="Proteomes" id="UP000054705">
    <property type="component" value="Unassembled WGS sequence"/>
</dbReference>
<dbReference type="AlphaFoldDB" id="A0A101HSV6"/>
<dbReference type="GO" id="GO:0005829">
    <property type="term" value="C:cytosol"/>
    <property type="evidence" value="ECO:0007669"/>
    <property type="project" value="TreeGrafter"/>
</dbReference>
<evidence type="ECO:0000259" key="5">
    <source>
        <dbReference type="PROSITE" id="PS51196"/>
    </source>
</evidence>
<feature type="non-terminal residue" evidence="6">
    <location>
        <position position="211"/>
    </location>
</feature>
<accession>A0A101HSV6</accession>
<dbReference type="PROSITE" id="PS51192">
    <property type="entry name" value="HELICASE_ATP_BIND_1"/>
    <property type="match status" value="1"/>
</dbReference>
<dbReference type="CDD" id="cd17928">
    <property type="entry name" value="DEXDc_SecA"/>
    <property type="match status" value="1"/>
</dbReference>
<dbReference type="InterPro" id="IPR014001">
    <property type="entry name" value="Helicase_ATP-bd"/>
</dbReference>
<evidence type="ECO:0000256" key="1">
    <source>
        <dbReference type="ARBA" id="ARBA00022475"/>
    </source>
</evidence>
<comment type="caution">
    <text evidence="6">The sequence shown here is derived from an EMBL/GenBank/DDBJ whole genome shotgun (WGS) entry which is preliminary data.</text>
</comment>
<dbReference type="EMBL" id="LGGS01000087">
    <property type="protein sequence ID" value="KUK82501.1"/>
    <property type="molecule type" value="Genomic_DNA"/>
</dbReference>
<evidence type="ECO:0000313" key="6">
    <source>
        <dbReference type="EMBL" id="KUK82501.1"/>
    </source>
</evidence>
<dbReference type="Pfam" id="PF07517">
    <property type="entry name" value="SecA_DEAD"/>
    <property type="match status" value="1"/>
</dbReference>
<keyword evidence="2" id="KW-0813">Transport</keyword>